<reference evidence="5 6" key="1">
    <citation type="journal article" date="2024" name="Nat. Commun.">
        <title>Phylogenomics reveals the evolutionary origins of lichenization in chlorophyte algae.</title>
        <authorList>
            <person name="Puginier C."/>
            <person name="Libourel C."/>
            <person name="Otte J."/>
            <person name="Skaloud P."/>
            <person name="Haon M."/>
            <person name="Grisel S."/>
            <person name="Petersen M."/>
            <person name="Berrin J.G."/>
            <person name="Delaux P.M."/>
            <person name="Dal Grande F."/>
            <person name="Keller J."/>
        </authorList>
    </citation>
    <scope>NUCLEOTIDE SEQUENCE [LARGE SCALE GENOMIC DNA]</scope>
    <source>
        <strain evidence="5 6">SAG 2523</strain>
    </source>
</reference>
<dbReference type="Gene3D" id="1.25.40.20">
    <property type="entry name" value="Ankyrin repeat-containing domain"/>
    <property type="match status" value="2"/>
</dbReference>
<dbReference type="InterPro" id="IPR002110">
    <property type="entry name" value="Ankyrin_rpt"/>
</dbReference>
<accession>A0AAW1T0H6</accession>
<name>A0AAW1T0H6_9CHLO</name>
<feature type="compositionally biased region" description="Low complexity" evidence="3">
    <location>
        <begin position="546"/>
        <end position="564"/>
    </location>
</feature>
<dbReference type="InterPro" id="IPR045210">
    <property type="entry name" value="RING-Ubox_PUB"/>
</dbReference>
<proteinExistence type="predicted"/>
<evidence type="ECO:0000313" key="6">
    <source>
        <dbReference type="Proteomes" id="UP001485043"/>
    </source>
</evidence>
<dbReference type="SMART" id="SM00368">
    <property type="entry name" value="LRR_RI"/>
    <property type="match status" value="5"/>
</dbReference>
<evidence type="ECO:0000259" key="4">
    <source>
        <dbReference type="PROSITE" id="PS51698"/>
    </source>
</evidence>
<comment type="subcellular location">
    <subcellularLocation>
        <location evidence="1">Cytoplasm</location>
        <location evidence="1">Cytoskeleton</location>
        <location evidence="1">Cilium axoneme</location>
    </subcellularLocation>
</comment>
<organism evidence="5 6">
    <name type="scientific">Apatococcus fuscideae</name>
    <dbReference type="NCBI Taxonomy" id="2026836"/>
    <lineage>
        <taxon>Eukaryota</taxon>
        <taxon>Viridiplantae</taxon>
        <taxon>Chlorophyta</taxon>
        <taxon>core chlorophytes</taxon>
        <taxon>Trebouxiophyceae</taxon>
        <taxon>Chlorellales</taxon>
        <taxon>Chlorellaceae</taxon>
        <taxon>Apatococcus</taxon>
    </lineage>
</organism>
<dbReference type="PROSITE" id="PS50297">
    <property type="entry name" value="ANK_REP_REGION"/>
    <property type="match status" value="3"/>
</dbReference>
<dbReference type="CDD" id="cd16664">
    <property type="entry name" value="RING-Ubox_PUB"/>
    <property type="match status" value="1"/>
</dbReference>
<dbReference type="GO" id="GO:0016567">
    <property type="term" value="P:protein ubiquitination"/>
    <property type="evidence" value="ECO:0007669"/>
    <property type="project" value="InterPro"/>
</dbReference>
<dbReference type="SMART" id="SM00248">
    <property type="entry name" value="ANK"/>
    <property type="match status" value="5"/>
</dbReference>
<dbReference type="Pfam" id="PF12796">
    <property type="entry name" value="Ank_2"/>
    <property type="match status" value="2"/>
</dbReference>
<dbReference type="SUPFAM" id="SSF57850">
    <property type="entry name" value="RING/U-box"/>
    <property type="match status" value="1"/>
</dbReference>
<dbReference type="InterPro" id="IPR013083">
    <property type="entry name" value="Znf_RING/FYVE/PHD"/>
</dbReference>
<dbReference type="SMART" id="SM00504">
    <property type="entry name" value="Ubox"/>
    <property type="match status" value="1"/>
</dbReference>
<sequence length="1158" mass="123231">MTSPEGDYLLEACDLAYQLQHALRQPPASGLSNSRQSADTLSNVQSLLERYKALEDGSSNSSIWGEHGGAVLEQLVDALQAGVMKTEQAAAFCRVRAYLSIYSLAAALSSAQGNLETCLKGLMRLPSLPQGLKEQTLAVSNQLGSTTLALASDQSLRLAELRKTNDLLWNGLVSESDCHCRLDTLICDAFPDGFDIPELRASISDLARGAGEENQQKEHREGHLLMQVSRVLQRRLQLATSSSTHSFLSTASHSLTSTVSSSLPATPPKEFVCPISGDLMADPVLLVETGMTFDRASIQEWLGRGNQTCPLTHQRLTSGQMVPNFSLKGLIEGWARENQVALPQASAASSLPEHKSRLPAGLGSGPSDAAARLPKPRLPEAAAPPQPRAQNQPMASFFASNDTPADAPGTPPRTANPFGGPPSPHHPQQEDDARPASAFMHARTQRPLRQGVPSPFGAATIPEGDSQAMPRENPSLQARNVPPVSAFADCHASGDPSAMDPPSVPPGSEQRPSHQPTGPPSFRSRPTGLAPPHGADPQQAPPCRESPFSSSMPAAMPASAVPPFRDSPGTSVHPRARQNSHGGSGMLLDRQDSNANYTVPASLGRRPASTSLAAVSQDQVLWESALAGSSRDVLLAIRRGAGLEWHSTCGKTPLLCAAAAGHPAVVQILLEQGVNVAARDVMEESVVHHAAGQGRLNVLRILLSSNHPSIPELLCSQNSVGDTPIHCAASIGSAPCTIDLLDACSPGATDIQNHLGRTPLHVAAQQGHSRVVTTLLQAGAKHTATDDGGLTPLHTACCSGDIATVSALVKAGAKRDAWDILDRQPIDVIGCHRCGEDNQEAQDAIVQLLRSPSNSVESQKMLDAMMEQRRSYTSGTSDTTQVMQERMEGEAPGQSSHSLPTSNGLERKASDTCSADSGSRTRSGAGDVQLPPLPRIGKQRLERALRPLVEPGATQTHLDLSWQGLDKEDTKAVAIMLLHNRSLTSLEFHGNKPTRRGIKHLCQALEHNRVLTSLTLGDSDIDHESACLIAQTLSSCWLTHLNLWNARLGNESARPILRALHANTRLLSLDLGSNELGPEVGTMVAGLLRNNGALETLDLRTNRLGKAGINALAEACTQNSSLRELLLNNNGMPIFGLNNAKAIFKARKAAVNLRVKWS</sequence>
<dbReference type="SUPFAM" id="SSF48403">
    <property type="entry name" value="Ankyrin repeat"/>
    <property type="match status" value="1"/>
</dbReference>
<dbReference type="Pfam" id="PF04564">
    <property type="entry name" value="U-box"/>
    <property type="match status" value="1"/>
</dbReference>
<keyword evidence="2" id="KW-0040">ANK repeat</keyword>
<feature type="repeat" description="ANK" evidence="2">
    <location>
        <begin position="788"/>
        <end position="820"/>
    </location>
</feature>
<feature type="compositionally biased region" description="Polar residues" evidence="3">
    <location>
        <begin position="911"/>
        <end position="922"/>
    </location>
</feature>
<feature type="compositionally biased region" description="Polar residues" evidence="3">
    <location>
        <begin position="893"/>
        <end position="904"/>
    </location>
</feature>
<dbReference type="InterPro" id="IPR036770">
    <property type="entry name" value="Ankyrin_rpt-contain_sf"/>
</dbReference>
<comment type="caution">
    <text evidence="5">The sequence shown here is derived from an EMBL/GenBank/DDBJ whole genome shotgun (WGS) entry which is preliminary data.</text>
</comment>
<dbReference type="Proteomes" id="UP001485043">
    <property type="component" value="Unassembled WGS sequence"/>
</dbReference>
<dbReference type="SUPFAM" id="SSF52047">
    <property type="entry name" value="RNI-like"/>
    <property type="match status" value="1"/>
</dbReference>
<dbReference type="PANTHER" id="PTHR24184:SF11">
    <property type="entry name" value="ANKYRIN REPEAT AND SOCS BOX CONTAINING 3"/>
    <property type="match status" value="1"/>
</dbReference>
<dbReference type="PROSITE" id="PS50088">
    <property type="entry name" value="ANK_REPEAT"/>
    <property type="match status" value="3"/>
</dbReference>
<dbReference type="InterPro" id="IPR032675">
    <property type="entry name" value="LRR_dom_sf"/>
</dbReference>
<dbReference type="PROSITE" id="PS51698">
    <property type="entry name" value="U_BOX"/>
    <property type="match status" value="1"/>
</dbReference>
<evidence type="ECO:0000313" key="5">
    <source>
        <dbReference type="EMBL" id="KAK9862999.1"/>
    </source>
</evidence>
<feature type="region of interest" description="Disordered" evidence="3">
    <location>
        <begin position="345"/>
        <end position="592"/>
    </location>
</feature>
<dbReference type="Gene3D" id="3.30.40.10">
    <property type="entry name" value="Zinc/RING finger domain, C3HC4 (zinc finger)"/>
    <property type="match status" value="1"/>
</dbReference>
<feature type="repeat" description="ANK" evidence="2">
    <location>
        <begin position="649"/>
        <end position="681"/>
    </location>
</feature>
<evidence type="ECO:0000256" key="3">
    <source>
        <dbReference type="SAM" id="MobiDB-lite"/>
    </source>
</evidence>
<keyword evidence="6" id="KW-1185">Reference proteome</keyword>
<dbReference type="InterPro" id="IPR003613">
    <property type="entry name" value="Ubox_domain"/>
</dbReference>
<dbReference type="EMBL" id="JALJOV010000530">
    <property type="protein sequence ID" value="KAK9862999.1"/>
    <property type="molecule type" value="Genomic_DNA"/>
</dbReference>
<dbReference type="GO" id="GO:0005930">
    <property type="term" value="C:axoneme"/>
    <property type="evidence" value="ECO:0007669"/>
    <property type="project" value="UniProtKB-SubCell"/>
</dbReference>
<evidence type="ECO:0000256" key="1">
    <source>
        <dbReference type="ARBA" id="ARBA00004430"/>
    </source>
</evidence>
<dbReference type="PANTHER" id="PTHR24184">
    <property type="entry name" value="SI:CH211-189E2.2"/>
    <property type="match status" value="1"/>
</dbReference>
<feature type="region of interest" description="Disordered" evidence="3">
    <location>
        <begin position="886"/>
        <end position="934"/>
    </location>
</feature>
<feature type="repeat" description="ANK" evidence="2">
    <location>
        <begin position="755"/>
        <end position="787"/>
    </location>
</feature>
<feature type="domain" description="U-box" evidence="4">
    <location>
        <begin position="266"/>
        <end position="341"/>
    </location>
</feature>
<protein>
    <recommendedName>
        <fullName evidence="4">U-box domain-containing protein</fullName>
    </recommendedName>
</protein>
<dbReference type="GO" id="GO:0004842">
    <property type="term" value="F:ubiquitin-protein transferase activity"/>
    <property type="evidence" value="ECO:0007669"/>
    <property type="project" value="InterPro"/>
</dbReference>
<dbReference type="Gene3D" id="3.80.10.10">
    <property type="entry name" value="Ribonuclease Inhibitor"/>
    <property type="match status" value="2"/>
</dbReference>
<evidence type="ECO:0000256" key="2">
    <source>
        <dbReference type="PROSITE-ProRule" id="PRU00023"/>
    </source>
</evidence>
<gene>
    <name evidence="5" type="ORF">WJX84_009236</name>
</gene>
<dbReference type="AlphaFoldDB" id="A0AAW1T0H6"/>